<dbReference type="Proteomes" id="UP000800036">
    <property type="component" value="Unassembled WGS sequence"/>
</dbReference>
<evidence type="ECO:0000313" key="1">
    <source>
        <dbReference type="EMBL" id="KAF1970875.1"/>
    </source>
</evidence>
<reference evidence="1" key="1">
    <citation type="journal article" date="2020" name="Stud. Mycol.">
        <title>101 Dothideomycetes genomes: a test case for predicting lifestyles and emergence of pathogens.</title>
        <authorList>
            <person name="Haridas S."/>
            <person name="Albert R."/>
            <person name="Binder M."/>
            <person name="Bloem J."/>
            <person name="Labutti K."/>
            <person name="Salamov A."/>
            <person name="Andreopoulos B."/>
            <person name="Baker S."/>
            <person name="Barry K."/>
            <person name="Bills G."/>
            <person name="Bluhm B."/>
            <person name="Cannon C."/>
            <person name="Castanera R."/>
            <person name="Culley D."/>
            <person name="Daum C."/>
            <person name="Ezra D."/>
            <person name="Gonzalez J."/>
            <person name="Henrissat B."/>
            <person name="Kuo A."/>
            <person name="Liang C."/>
            <person name="Lipzen A."/>
            <person name="Lutzoni F."/>
            <person name="Magnuson J."/>
            <person name="Mondo S."/>
            <person name="Nolan M."/>
            <person name="Ohm R."/>
            <person name="Pangilinan J."/>
            <person name="Park H.-J."/>
            <person name="Ramirez L."/>
            <person name="Alfaro M."/>
            <person name="Sun H."/>
            <person name="Tritt A."/>
            <person name="Yoshinaga Y."/>
            <person name="Zwiers L.-H."/>
            <person name="Turgeon B."/>
            <person name="Goodwin S."/>
            <person name="Spatafora J."/>
            <person name="Crous P."/>
            <person name="Grigoriev I."/>
        </authorList>
    </citation>
    <scope>NUCLEOTIDE SEQUENCE</scope>
    <source>
        <strain evidence="1">CBS 107.79</strain>
    </source>
</reference>
<proteinExistence type="predicted"/>
<name>A0A6A5V1B5_9PLEO</name>
<accession>A0A6A5V1B5</accession>
<organism evidence="1 2">
    <name type="scientific">Bimuria novae-zelandiae CBS 107.79</name>
    <dbReference type="NCBI Taxonomy" id="1447943"/>
    <lineage>
        <taxon>Eukaryota</taxon>
        <taxon>Fungi</taxon>
        <taxon>Dikarya</taxon>
        <taxon>Ascomycota</taxon>
        <taxon>Pezizomycotina</taxon>
        <taxon>Dothideomycetes</taxon>
        <taxon>Pleosporomycetidae</taxon>
        <taxon>Pleosporales</taxon>
        <taxon>Massarineae</taxon>
        <taxon>Didymosphaeriaceae</taxon>
        <taxon>Bimuria</taxon>
    </lineage>
</organism>
<keyword evidence="2" id="KW-1185">Reference proteome</keyword>
<dbReference type="EMBL" id="ML976697">
    <property type="protein sequence ID" value="KAF1970875.1"/>
    <property type="molecule type" value="Genomic_DNA"/>
</dbReference>
<dbReference type="AlphaFoldDB" id="A0A6A5V1B5"/>
<gene>
    <name evidence="1" type="ORF">BU23DRAFT_570353</name>
</gene>
<sequence length="113" mass="12108">MYAAEAGYGATDGRIILKDLIKVDQAYAKDIEHGGWPTWANWICASTRDHTVTSDCAFTLTGSNTNSGRCASKGPAHFLLIADYSAPMADSQFFSEKGRAPHGPTSSMIAHAQ</sequence>
<evidence type="ECO:0000313" key="2">
    <source>
        <dbReference type="Proteomes" id="UP000800036"/>
    </source>
</evidence>
<protein>
    <submittedName>
        <fullName evidence="1">Uncharacterized protein</fullName>
    </submittedName>
</protein>